<feature type="domain" description="Protein kinase" evidence="3">
    <location>
        <begin position="1"/>
        <end position="163"/>
    </location>
</feature>
<dbReference type="InterPro" id="IPR050117">
    <property type="entry name" value="MAPK"/>
</dbReference>
<dbReference type="GO" id="GO:0005524">
    <property type="term" value="F:ATP binding"/>
    <property type="evidence" value="ECO:0007669"/>
    <property type="project" value="UniProtKB-KW"/>
</dbReference>
<dbReference type="WBParaSite" id="ACRNAN_scaffold12339.g26226.t1">
    <property type="protein sequence ID" value="ACRNAN_scaffold12339.g26226.t1"/>
    <property type="gene ID" value="ACRNAN_scaffold12339.g26226"/>
</dbReference>
<evidence type="ECO:0000313" key="4">
    <source>
        <dbReference type="Proteomes" id="UP000887540"/>
    </source>
</evidence>
<evidence type="ECO:0000256" key="2">
    <source>
        <dbReference type="ARBA" id="ARBA00022840"/>
    </source>
</evidence>
<keyword evidence="4" id="KW-1185">Reference proteome</keyword>
<sequence>MIDTKFHLKIVDFGTARKIANSNTITKNVTTIHYSAPEVFYTNYDDKADIWSTGCIFAELLTGEVLFKGNNDYDQPIKIIEKVGYPDEAYVSTLEQSAQDYLRFLPHRTSQPWEELLPDDVFPVDQKKTFCSATNGRNLISRMLTFNPDHRISVNEALDHPYVSWRQHEEEIQNPPKGVYDGAIEKQTLSTEEWKRVIFERIKNYEKNHLIDII</sequence>
<proteinExistence type="predicted"/>
<dbReference type="AlphaFoldDB" id="A0A914CP05"/>
<dbReference type="Pfam" id="PF00069">
    <property type="entry name" value="Pkinase"/>
    <property type="match status" value="1"/>
</dbReference>
<dbReference type="InterPro" id="IPR000719">
    <property type="entry name" value="Prot_kinase_dom"/>
</dbReference>
<name>A0A914CP05_9BILA</name>
<dbReference type="GO" id="GO:0004672">
    <property type="term" value="F:protein kinase activity"/>
    <property type="evidence" value="ECO:0007669"/>
    <property type="project" value="InterPro"/>
</dbReference>
<dbReference type="PROSITE" id="PS50011">
    <property type="entry name" value="PROTEIN_KINASE_DOM"/>
    <property type="match status" value="1"/>
</dbReference>
<keyword evidence="1" id="KW-0547">Nucleotide-binding</keyword>
<evidence type="ECO:0000313" key="5">
    <source>
        <dbReference type="WBParaSite" id="ACRNAN_scaffold12339.g26226.t1"/>
    </source>
</evidence>
<keyword evidence="2" id="KW-0067">ATP-binding</keyword>
<dbReference type="InterPro" id="IPR011009">
    <property type="entry name" value="Kinase-like_dom_sf"/>
</dbReference>
<dbReference type="PANTHER" id="PTHR24055">
    <property type="entry name" value="MITOGEN-ACTIVATED PROTEIN KINASE"/>
    <property type="match status" value="1"/>
</dbReference>
<accession>A0A914CP05</accession>
<evidence type="ECO:0000256" key="1">
    <source>
        <dbReference type="ARBA" id="ARBA00022741"/>
    </source>
</evidence>
<protein>
    <submittedName>
        <fullName evidence="5">Protein kinase domain-containing protein</fullName>
    </submittedName>
</protein>
<dbReference type="SMART" id="SM00220">
    <property type="entry name" value="S_TKc"/>
    <property type="match status" value="1"/>
</dbReference>
<dbReference type="Proteomes" id="UP000887540">
    <property type="component" value="Unplaced"/>
</dbReference>
<dbReference type="SUPFAM" id="SSF56112">
    <property type="entry name" value="Protein kinase-like (PK-like)"/>
    <property type="match status" value="1"/>
</dbReference>
<reference evidence="5" key="1">
    <citation type="submission" date="2022-11" db="UniProtKB">
        <authorList>
            <consortium name="WormBaseParasite"/>
        </authorList>
    </citation>
    <scope>IDENTIFICATION</scope>
</reference>
<dbReference type="Gene3D" id="1.10.510.10">
    <property type="entry name" value="Transferase(Phosphotransferase) domain 1"/>
    <property type="match status" value="1"/>
</dbReference>
<dbReference type="Gene3D" id="3.30.200.20">
    <property type="entry name" value="Phosphorylase Kinase, domain 1"/>
    <property type="match status" value="1"/>
</dbReference>
<organism evidence="4 5">
    <name type="scientific">Acrobeloides nanus</name>
    <dbReference type="NCBI Taxonomy" id="290746"/>
    <lineage>
        <taxon>Eukaryota</taxon>
        <taxon>Metazoa</taxon>
        <taxon>Ecdysozoa</taxon>
        <taxon>Nematoda</taxon>
        <taxon>Chromadorea</taxon>
        <taxon>Rhabditida</taxon>
        <taxon>Tylenchina</taxon>
        <taxon>Cephalobomorpha</taxon>
        <taxon>Cephaloboidea</taxon>
        <taxon>Cephalobidae</taxon>
        <taxon>Acrobeloides</taxon>
    </lineage>
</organism>
<evidence type="ECO:0000259" key="3">
    <source>
        <dbReference type="PROSITE" id="PS50011"/>
    </source>
</evidence>